<dbReference type="EMBL" id="JZRZ01000019">
    <property type="protein sequence ID" value="KKD57142.1"/>
    <property type="molecule type" value="Genomic_DNA"/>
</dbReference>
<sequence>MKMISRSVLAVAASLALVGAAHAADIVGAASARTDAELYVAVGESQVNGGPHRAGKAGIGVGTVSQAKPVDFQGLSAYSAPTTVNGVTVRTLAMPITGAPGSHAGMGHFNFVKVGSGDVWFGEWSKDGAAGGFNNRQVYFVGDRAGTTLPAGVASYTVAGLNKFNGSNLLSGTFDADFGAGTLDGALSGSGLTLAIVANINSVDASFAGSANVNGSVNGTAQGQFFGANAATLAGIATFAGNSQYDTAFGGSKN</sequence>
<dbReference type="PATRIC" id="fig|40324.63.peg.4145"/>
<reference evidence="4 5" key="1">
    <citation type="submission" date="2015-03" db="EMBL/GenBank/DDBJ databases">
        <title>Draft genome of Stenotrophomonas maltophila isolated from urine specimen.</title>
        <authorList>
            <person name="Murugan N."/>
            <person name="Malathi J."/>
            <person name="Umashankar V."/>
            <person name="Madhavan H."/>
        </authorList>
    </citation>
    <scope>NUCLEOTIDE SEQUENCE [LARGE SCALE GENOMIC DNA]</scope>
    <source>
        <strain evidence="4 5">JMNMN1</strain>
    </source>
</reference>
<dbReference type="InterPro" id="IPR054535">
    <property type="entry name" value="HphA_N"/>
</dbReference>
<dbReference type="Pfam" id="PF22829">
    <property type="entry name" value="HphA_C"/>
    <property type="match status" value="1"/>
</dbReference>
<dbReference type="Proteomes" id="UP000243478">
    <property type="component" value="Unassembled WGS sequence"/>
</dbReference>
<dbReference type="NCBIfam" id="NF041636">
    <property type="entry name" value="slam_lipo"/>
    <property type="match status" value="1"/>
</dbReference>
<evidence type="ECO:0000259" key="2">
    <source>
        <dbReference type="Pfam" id="PF22828"/>
    </source>
</evidence>
<protein>
    <submittedName>
        <fullName evidence="4">Uncharacterized protein</fullName>
    </submittedName>
</protein>
<feature type="signal peptide" evidence="1">
    <location>
        <begin position="1"/>
        <end position="23"/>
    </location>
</feature>
<accession>A0A0F5ZPC1</accession>
<evidence type="ECO:0000313" key="5">
    <source>
        <dbReference type="Proteomes" id="UP000243478"/>
    </source>
</evidence>
<feature type="domain" description="HphA N-terminal heme-binding" evidence="2">
    <location>
        <begin position="24"/>
        <end position="129"/>
    </location>
</feature>
<dbReference type="InterPro" id="IPR054536">
    <property type="entry name" value="HphA_C"/>
</dbReference>
<dbReference type="RefSeq" id="WP_062607208.1">
    <property type="nucleotide sequence ID" value="NZ_CP060021.1"/>
</dbReference>
<organism evidence="4 5">
    <name type="scientific">Stenotrophomonas maltophilia</name>
    <name type="common">Pseudomonas maltophilia</name>
    <name type="synonym">Xanthomonas maltophilia</name>
    <dbReference type="NCBI Taxonomy" id="40324"/>
    <lineage>
        <taxon>Bacteria</taxon>
        <taxon>Pseudomonadati</taxon>
        <taxon>Pseudomonadota</taxon>
        <taxon>Gammaproteobacteria</taxon>
        <taxon>Lysobacterales</taxon>
        <taxon>Lysobacteraceae</taxon>
        <taxon>Stenotrophomonas</taxon>
        <taxon>Stenotrophomonas maltophilia group</taxon>
    </lineage>
</organism>
<dbReference type="Gene3D" id="2.40.160.90">
    <property type="match status" value="1"/>
</dbReference>
<dbReference type="InterPro" id="IPR054843">
    <property type="entry name" value="Slam_hemophilin_C"/>
</dbReference>
<feature type="chain" id="PRO_5002498854" evidence="1">
    <location>
        <begin position="24"/>
        <end position="254"/>
    </location>
</feature>
<proteinExistence type="predicted"/>
<evidence type="ECO:0000313" key="4">
    <source>
        <dbReference type="EMBL" id="KKD57142.1"/>
    </source>
</evidence>
<name>A0A0F5ZPC1_STEMA</name>
<comment type="caution">
    <text evidence="4">The sequence shown here is derived from an EMBL/GenBank/DDBJ whole genome shotgun (WGS) entry which is preliminary data.</text>
</comment>
<feature type="domain" description="HphA C-terminal" evidence="3">
    <location>
        <begin position="151"/>
        <end position="253"/>
    </location>
</feature>
<gene>
    <name evidence="4" type="ORF">VM57_11225</name>
</gene>
<keyword evidence="1" id="KW-0732">Signal</keyword>
<dbReference type="SUPFAM" id="SSF56925">
    <property type="entry name" value="OMPA-like"/>
    <property type="match status" value="1"/>
</dbReference>
<dbReference type="Pfam" id="PF22828">
    <property type="entry name" value="HphA_N"/>
    <property type="match status" value="1"/>
</dbReference>
<evidence type="ECO:0000259" key="3">
    <source>
        <dbReference type="Pfam" id="PF22829"/>
    </source>
</evidence>
<dbReference type="AlphaFoldDB" id="A0A0F5ZPC1"/>
<dbReference type="InterPro" id="IPR011250">
    <property type="entry name" value="OMP/PagP_B-barrel"/>
</dbReference>
<evidence type="ECO:0000256" key="1">
    <source>
        <dbReference type="SAM" id="SignalP"/>
    </source>
</evidence>